<dbReference type="Gene3D" id="3.30.700.10">
    <property type="entry name" value="Glycoprotein, Type 4 Pilin"/>
    <property type="match status" value="1"/>
</dbReference>
<evidence type="ECO:0000256" key="3">
    <source>
        <dbReference type="ARBA" id="ARBA00022475"/>
    </source>
</evidence>
<evidence type="ECO:0000256" key="1">
    <source>
        <dbReference type="ARBA" id="ARBA00004162"/>
    </source>
</evidence>
<reference evidence="13 15" key="2">
    <citation type="submission" date="2023-03" db="EMBL/GenBank/DDBJ databases">
        <title>Bacillus Genome Sequencing.</title>
        <authorList>
            <person name="Dunlap C."/>
        </authorList>
    </citation>
    <scope>NUCLEOTIDE SEQUENCE [LARGE SCALE GENOMIC DNA]</scope>
    <source>
        <strain evidence="13 15">NRS-38</strain>
    </source>
</reference>
<dbReference type="GO" id="GO:0030420">
    <property type="term" value="P:establishment of competence for transformation"/>
    <property type="evidence" value="ECO:0007669"/>
    <property type="project" value="UniProtKB-UniRule"/>
</dbReference>
<comment type="function">
    <text evidence="10">Required for transformation and DNA binding.</text>
</comment>
<evidence type="ECO:0000256" key="7">
    <source>
        <dbReference type="ARBA" id="ARBA00023136"/>
    </source>
</evidence>
<reference evidence="12 14" key="1">
    <citation type="submission" date="2023-01" db="EMBL/GenBank/DDBJ databases">
        <title>Genome-based reclassification of Anoxybacillus geothermalis as a later heterotypic synonym of Anoxybacillus rupiensis.</title>
        <authorList>
            <person name="Inan Bektas K."/>
            <person name="Canakci S."/>
            <person name="Belduz A.A."/>
            <person name="Guler H.H."/>
        </authorList>
    </citation>
    <scope>NUCLEOTIDE SEQUENCE [LARGE SCALE GENOMIC DNA]</scope>
    <source>
        <strain evidence="12 14">DSM 17127</strain>
    </source>
</reference>
<dbReference type="PROSITE" id="PS00409">
    <property type="entry name" value="PROKAR_NTER_METHYL"/>
    <property type="match status" value="1"/>
</dbReference>
<comment type="caution">
    <text evidence="13">The sequence shown here is derived from an EMBL/GenBank/DDBJ whole genome shotgun (WGS) entry which is preliminary data.</text>
</comment>
<evidence type="ECO:0000313" key="14">
    <source>
        <dbReference type="Proteomes" id="UP001213979"/>
    </source>
</evidence>
<evidence type="ECO:0000256" key="5">
    <source>
        <dbReference type="ARBA" id="ARBA00022692"/>
    </source>
</evidence>
<dbReference type="RefSeq" id="WP_080862312.1">
    <property type="nucleotide sequence ID" value="NZ_JACIDF010000002.1"/>
</dbReference>
<proteinExistence type="inferred from homology"/>
<evidence type="ECO:0000256" key="6">
    <source>
        <dbReference type="ARBA" id="ARBA00022989"/>
    </source>
</evidence>
<keyword evidence="6 10" id="KW-1133">Transmembrane helix</keyword>
<comment type="similarity">
    <text evidence="9 10">Belongs to the ComGC family.</text>
</comment>
<evidence type="ECO:0000256" key="9">
    <source>
        <dbReference type="ARBA" id="ARBA00043982"/>
    </source>
</evidence>
<dbReference type="GO" id="GO:0009986">
    <property type="term" value="C:cell surface"/>
    <property type="evidence" value="ECO:0007669"/>
    <property type="project" value="UniProtKB-SubCell"/>
</dbReference>
<evidence type="ECO:0000313" key="12">
    <source>
        <dbReference type="EMBL" id="MDE8562574.1"/>
    </source>
</evidence>
<accession>A0ABD5IRA3</accession>
<protein>
    <recommendedName>
        <fullName evidence="10">ComG operon protein 3</fullName>
    </recommendedName>
</protein>
<dbReference type="PRINTS" id="PR00813">
    <property type="entry name" value="BCTERIALGSPG"/>
</dbReference>
<comment type="subunit">
    <text evidence="10">Homodimer.</text>
</comment>
<keyword evidence="10" id="KW-0813">Transport</keyword>
<comment type="subcellular location">
    <subcellularLocation>
        <location evidence="1">Cell membrane</location>
        <topology evidence="1">Single-pass membrane protein</topology>
    </subcellularLocation>
    <subcellularLocation>
        <location evidence="2">Cell surface</location>
    </subcellularLocation>
</comment>
<organism evidence="13 15">
    <name type="scientific">Anoxybacteroides rupiense</name>
    <dbReference type="NCBI Taxonomy" id="311460"/>
    <lineage>
        <taxon>Bacteria</taxon>
        <taxon>Bacillati</taxon>
        <taxon>Bacillota</taxon>
        <taxon>Bacilli</taxon>
        <taxon>Bacillales</taxon>
        <taxon>Anoxybacillaceae</taxon>
        <taxon>Anoxybacteroides</taxon>
    </lineage>
</organism>
<feature type="modified residue" description="N-methylphenylalanine" evidence="11">
    <location>
        <position position="6"/>
    </location>
</feature>
<dbReference type="InterPro" id="IPR045584">
    <property type="entry name" value="Pilin-like"/>
</dbReference>
<keyword evidence="4 11" id="KW-0488">Methylation</keyword>
<gene>
    <name evidence="13" type="primary">comGC</name>
    <name evidence="13" type="ORF">P9850_02910</name>
    <name evidence="12" type="ORF">PNH38_01610</name>
</gene>
<feature type="chain" id="PRO_5045017922" description="ComG operon protein 3" evidence="11">
    <location>
        <begin position="6"/>
        <end position="98"/>
    </location>
</feature>
<feature type="propeptide" id="PRO_5045017923" evidence="11">
    <location>
        <begin position="1"/>
        <end position="5"/>
    </location>
</feature>
<sequence length="98" mass="11045">MQEKGFTLIEMLIVLMVISVLLLIAIPNIVKHNQMINDKGCEAFVKTVQAQVKAYQMEHDTLPTIRQLVDGNYIKSNKCPNGRTIYIDSSGEVHEGEK</sequence>
<feature type="transmembrane region" description="Helical" evidence="10">
    <location>
        <begin position="6"/>
        <end position="30"/>
    </location>
</feature>
<keyword evidence="5 10" id="KW-0812">Transmembrane</keyword>
<name>A0ABD5IRA3_9BACL</name>
<keyword evidence="7 10" id="KW-0472">Membrane</keyword>
<dbReference type="InterPro" id="IPR016940">
    <property type="entry name" value="ComGC"/>
</dbReference>
<dbReference type="PIRSF" id="PIRSF029928">
    <property type="entry name" value="Late_competence_ComGC"/>
    <property type="match status" value="1"/>
</dbReference>
<dbReference type="EMBL" id="JARTLI010000004">
    <property type="protein sequence ID" value="MED5050820.1"/>
    <property type="molecule type" value="Genomic_DNA"/>
</dbReference>
<dbReference type="Proteomes" id="UP001213979">
    <property type="component" value="Unassembled WGS sequence"/>
</dbReference>
<dbReference type="GO" id="GO:0005886">
    <property type="term" value="C:plasma membrane"/>
    <property type="evidence" value="ECO:0007669"/>
    <property type="project" value="UniProtKB-SubCell"/>
</dbReference>
<keyword evidence="3 10" id="KW-1003">Cell membrane</keyword>
<evidence type="ECO:0000256" key="2">
    <source>
        <dbReference type="ARBA" id="ARBA00004241"/>
    </source>
</evidence>
<evidence type="ECO:0000313" key="13">
    <source>
        <dbReference type="EMBL" id="MED5050820.1"/>
    </source>
</evidence>
<evidence type="ECO:0000256" key="4">
    <source>
        <dbReference type="ARBA" id="ARBA00022481"/>
    </source>
</evidence>
<evidence type="ECO:0000313" key="15">
    <source>
        <dbReference type="Proteomes" id="UP001339962"/>
    </source>
</evidence>
<evidence type="ECO:0000256" key="11">
    <source>
        <dbReference type="PIRSR" id="PIRSR029928-50"/>
    </source>
</evidence>
<dbReference type="SUPFAM" id="SSF54523">
    <property type="entry name" value="Pili subunits"/>
    <property type="match status" value="1"/>
</dbReference>
<dbReference type="Pfam" id="PF07963">
    <property type="entry name" value="N_methyl"/>
    <property type="match status" value="1"/>
</dbReference>
<dbReference type="AlphaFoldDB" id="A0ABD5IRA3"/>
<dbReference type="InterPro" id="IPR012902">
    <property type="entry name" value="N_methyl_site"/>
</dbReference>
<evidence type="ECO:0000256" key="8">
    <source>
        <dbReference type="ARBA" id="ARBA00023287"/>
    </source>
</evidence>
<dbReference type="EMBL" id="JAQOTG010000001">
    <property type="protein sequence ID" value="MDE8562574.1"/>
    <property type="molecule type" value="Genomic_DNA"/>
</dbReference>
<dbReference type="NCBIfam" id="NF040999">
    <property type="entry name" value="pilin_ComGC"/>
    <property type="match status" value="1"/>
</dbReference>
<dbReference type="InterPro" id="IPR000983">
    <property type="entry name" value="Bac_GSPG_pilin"/>
</dbReference>
<evidence type="ECO:0000256" key="10">
    <source>
        <dbReference type="PIRNR" id="PIRNR029928"/>
    </source>
</evidence>
<keyword evidence="8 10" id="KW-0178">Competence</keyword>
<dbReference type="NCBIfam" id="TIGR02532">
    <property type="entry name" value="IV_pilin_GFxxxE"/>
    <property type="match status" value="1"/>
</dbReference>
<keyword evidence="14" id="KW-1185">Reference proteome</keyword>
<dbReference type="Proteomes" id="UP001339962">
    <property type="component" value="Unassembled WGS sequence"/>
</dbReference>